<evidence type="ECO:0000313" key="2">
    <source>
        <dbReference type="EMBL" id="KAL2610769.1"/>
    </source>
</evidence>
<feature type="compositionally biased region" description="Basic and acidic residues" evidence="1">
    <location>
        <begin position="378"/>
        <end position="393"/>
    </location>
</feature>
<sequence length="451" mass="49638">MLWQGLYTATKALRFGFGDGSCPVCKQNNENVDHLFLLCPSLNRFWTEMRKDKLLPLGSNFSIFKNSLPAFIDAVLGPVPASIAKWKVIIELWRFALDKCILKWWEDKKSDESSFALKTVMELISHIPEGRFSSLHQKILQKQTATPEAHSASPPCMPERQPNTRPASEEELETGETFPMAPSVSPPSEAQPVATSCPSQNNSRGLNKLNCPKEGPHKRQQEHGNTSTAYDMNRSAIPPTFYRRSGQGLGVTRSRTLASPHSGGVSNPTVKHTPSDTSSREAEPGEGVDCQPTLLRFTFSPNTNYSGKFTDAEERPEIDGIESISPAVRRYRRGRKGPSSERDPPSISDSPQVAELAAGYSLANSPHGPTIRDQSSTDPHHTPDSAQKTEHTTGEIRIPTLGLPSAFNFTSLLLSVIPAHSTFSSQEWTTSILRGHLSELDVPDNISAQRT</sequence>
<feature type="region of interest" description="Disordered" evidence="1">
    <location>
        <begin position="139"/>
        <end position="393"/>
    </location>
</feature>
<evidence type="ECO:0000256" key="1">
    <source>
        <dbReference type="SAM" id="MobiDB-lite"/>
    </source>
</evidence>
<evidence type="ECO:0000313" key="3">
    <source>
        <dbReference type="Proteomes" id="UP001605036"/>
    </source>
</evidence>
<feature type="compositionally biased region" description="Polar residues" evidence="1">
    <location>
        <begin position="193"/>
        <end position="205"/>
    </location>
</feature>
<keyword evidence="3" id="KW-1185">Reference proteome</keyword>
<name>A0ABD1XPS1_9MARC</name>
<dbReference type="EMBL" id="JBHFFA010000007">
    <property type="protein sequence ID" value="KAL2610769.1"/>
    <property type="molecule type" value="Genomic_DNA"/>
</dbReference>
<organism evidence="2 3">
    <name type="scientific">Riccia fluitans</name>
    <dbReference type="NCBI Taxonomy" id="41844"/>
    <lineage>
        <taxon>Eukaryota</taxon>
        <taxon>Viridiplantae</taxon>
        <taxon>Streptophyta</taxon>
        <taxon>Embryophyta</taxon>
        <taxon>Marchantiophyta</taxon>
        <taxon>Marchantiopsida</taxon>
        <taxon>Marchantiidae</taxon>
        <taxon>Marchantiales</taxon>
        <taxon>Ricciaceae</taxon>
        <taxon>Riccia</taxon>
    </lineage>
</organism>
<reference evidence="2 3" key="1">
    <citation type="submission" date="2024-09" db="EMBL/GenBank/DDBJ databases">
        <title>Chromosome-scale assembly of Riccia fluitans.</title>
        <authorList>
            <person name="Paukszto L."/>
            <person name="Sawicki J."/>
            <person name="Karawczyk K."/>
            <person name="Piernik-Szablinska J."/>
            <person name="Szczecinska M."/>
            <person name="Mazdziarz M."/>
        </authorList>
    </citation>
    <scope>NUCLEOTIDE SEQUENCE [LARGE SCALE GENOMIC DNA]</scope>
    <source>
        <strain evidence="2">Rf_01</strain>
        <tissue evidence="2">Aerial parts of the thallus</tissue>
    </source>
</reference>
<dbReference type="Proteomes" id="UP001605036">
    <property type="component" value="Unassembled WGS sequence"/>
</dbReference>
<gene>
    <name evidence="2" type="ORF">R1flu_022461</name>
</gene>
<proteinExistence type="predicted"/>
<feature type="compositionally biased region" description="Polar residues" evidence="1">
    <location>
        <begin position="253"/>
        <end position="277"/>
    </location>
</feature>
<protein>
    <recommendedName>
        <fullName evidence="4">Reverse transcriptase zinc-binding domain-containing protein</fullName>
    </recommendedName>
</protein>
<comment type="caution">
    <text evidence="2">The sequence shown here is derived from an EMBL/GenBank/DDBJ whole genome shotgun (WGS) entry which is preliminary data.</text>
</comment>
<dbReference type="AlphaFoldDB" id="A0ABD1XPS1"/>
<accession>A0ABD1XPS1</accession>
<evidence type="ECO:0008006" key="4">
    <source>
        <dbReference type="Google" id="ProtNLM"/>
    </source>
</evidence>